<keyword evidence="6 7" id="KW-0472">Membrane</keyword>
<keyword evidence="10" id="KW-1185">Reference proteome</keyword>
<keyword evidence="3 7" id="KW-0812">Transmembrane</keyword>
<feature type="transmembrane region" description="Helical" evidence="7">
    <location>
        <begin position="157"/>
        <end position="179"/>
    </location>
</feature>
<dbReference type="InterPro" id="IPR036938">
    <property type="entry name" value="PAP2/HPO_sf"/>
</dbReference>
<feature type="transmembrane region" description="Helical" evidence="7">
    <location>
        <begin position="118"/>
        <end position="145"/>
    </location>
</feature>
<protein>
    <submittedName>
        <fullName evidence="9">Phosphatase PAP2 family protein</fullName>
    </submittedName>
</protein>
<dbReference type="Gene3D" id="1.20.144.10">
    <property type="entry name" value="Phosphatidic acid phosphatase type 2/haloperoxidase"/>
    <property type="match status" value="1"/>
</dbReference>
<dbReference type="SMART" id="SM00014">
    <property type="entry name" value="acidPPc"/>
    <property type="match status" value="1"/>
</dbReference>
<dbReference type="EMBL" id="JBHTLX010000005">
    <property type="protein sequence ID" value="MFD1246701.1"/>
    <property type="molecule type" value="Genomic_DNA"/>
</dbReference>
<sequence length="203" mass="21362">MTGVGAVVGGELEVDWYQAMNRLAERTSWLHAPAQLYADLGVVLFAALLLGSWWLARRSGDRRRTAAALWAPAGVLIAIGVNQLLGHAFGEPRPYAVLPHALVLVGRSTDPSFPSDHAVMAGAVAAAVLVAHRRLGLVAVGLALLMAVDRVYVGAHFPLDVVAGLGVGAVVALASYLPLRPLALRAADLTERSWALVARRADA</sequence>
<evidence type="ECO:0000259" key="8">
    <source>
        <dbReference type="SMART" id="SM00014"/>
    </source>
</evidence>
<comment type="caution">
    <text evidence="9">The sequence shown here is derived from an EMBL/GenBank/DDBJ whole genome shotgun (WGS) entry which is preliminary data.</text>
</comment>
<evidence type="ECO:0000313" key="9">
    <source>
        <dbReference type="EMBL" id="MFD1246701.1"/>
    </source>
</evidence>
<keyword evidence="4" id="KW-0378">Hydrolase</keyword>
<keyword evidence="2" id="KW-1003">Cell membrane</keyword>
<keyword evidence="5 7" id="KW-1133">Transmembrane helix</keyword>
<evidence type="ECO:0000256" key="6">
    <source>
        <dbReference type="ARBA" id="ARBA00023136"/>
    </source>
</evidence>
<dbReference type="RefSeq" id="WP_367917820.1">
    <property type="nucleotide sequence ID" value="NZ_BAABAC010000005.1"/>
</dbReference>
<evidence type="ECO:0000256" key="3">
    <source>
        <dbReference type="ARBA" id="ARBA00022692"/>
    </source>
</evidence>
<dbReference type="SUPFAM" id="SSF48317">
    <property type="entry name" value="Acid phosphatase/Vanadium-dependent haloperoxidase"/>
    <property type="match status" value="1"/>
</dbReference>
<accession>A0ABW3VVE8</accession>
<feature type="transmembrane region" description="Helical" evidence="7">
    <location>
        <begin position="36"/>
        <end position="55"/>
    </location>
</feature>
<evidence type="ECO:0000256" key="2">
    <source>
        <dbReference type="ARBA" id="ARBA00022475"/>
    </source>
</evidence>
<evidence type="ECO:0000256" key="7">
    <source>
        <dbReference type="SAM" id="Phobius"/>
    </source>
</evidence>
<name>A0ABW3VVE8_9ACTN</name>
<comment type="subcellular location">
    <subcellularLocation>
        <location evidence="1">Cell membrane</location>
        <topology evidence="1">Multi-pass membrane protein</topology>
    </subcellularLocation>
</comment>
<feature type="transmembrane region" description="Helical" evidence="7">
    <location>
        <begin position="67"/>
        <end position="85"/>
    </location>
</feature>
<evidence type="ECO:0000256" key="4">
    <source>
        <dbReference type="ARBA" id="ARBA00022801"/>
    </source>
</evidence>
<dbReference type="PANTHER" id="PTHR14969">
    <property type="entry name" value="SPHINGOSINE-1-PHOSPHATE PHOSPHOHYDROLASE"/>
    <property type="match status" value="1"/>
</dbReference>
<dbReference type="Pfam" id="PF01569">
    <property type="entry name" value="PAP2"/>
    <property type="match status" value="1"/>
</dbReference>
<dbReference type="Proteomes" id="UP001597229">
    <property type="component" value="Unassembled WGS sequence"/>
</dbReference>
<evidence type="ECO:0000256" key="5">
    <source>
        <dbReference type="ARBA" id="ARBA00022989"/>
    </source>
</evidence>
<gene>
    <name evidence="9" type="ORF">ACFQ3F_02760</name>
</gene>
<feature type="domain" description="Phosphatidic acid phosphatase type 2/haloperoxidase" evidence="8">
    <location>
        <begin position="65"/>
        <end position="176"/>
    </location>
</feature>
<reference evidence="10" key="1">
    <citation type="journal article" date="2019" name="Int. J. Syst. Evol. Microbiol.">
        <title>The Global Catalogue of Microorganisms (GCM) 10K type strain sequencing project: providing services to taxonomists for standard genome sequencing and annotation.</title>
        <authorList>
            <consortium name="The Broad Institute Genomics Platform"/>
            <consortium name="The Broad Institute Genome Sequencing Center for Infectious Disease"/>
            <person name="Wu L."/>
            <person name="Ma J."/>
        </authorList>
    </citation>
    <scope>NUCLEOTIDE SEQUENCE [LARGE SCALE GENOMIC DNA]</scope>
    <source>
        <strain evidence="10">CCUG 52478</strain>
    </source>
</reference>
<proteinExistence type="predicted"/>
<dbReference type="PANTHER" id="PTHR14969:SF62">
    <property type="entry name" value="DECAPRENYLPHOSPHORYL-5-PHOSPHORIBOSE PHOSPHATASE RV3807C-RELATED"/>
    <property type="match status" value="1"/>
</dbReference>
<evidence type="ECO:0000256" key="1">
    <source>
        <dbReference type="ARBA" id="ARBA00004651"/>
    </source>
</evidence>
<organism evidence="9 10">
    <name type="scientific">Nocardioides ginsengisoli</name>
    <dbReference type="NCBI Taxonomy" id="363868"/>
    <lineage>
        <taxon>Bacteria</taxon>
        <taxon>Bacillati</taxon>
        <taxon>Actinomycetota</taxon>
        <taxon>Actinomycetes</taxon>
        <taxon>Propionibacteriales</taxon>
        <taxon>Nocardioidaceae</taxon>
        <taxon>Nocardioides</taxon>
    </lineage>
</organism>
<dbReference type="InterPro" id="IPR000326">
    <property type="entry name" value="PAP2/HPO"/>
</dbReference>
<evidence type="ECO:0000313" key="10">
    <source>
        <dbReference type="Proteomes" id="UP001597229"/>
    </source>
</evidence>